<name>A0ABW6PRA8_9NOCA</name>
<organism evidence="1 2">
    <name type="scientific">Nocardia thailandica</name>
    <dbReference type="NCBI Taxonomy" id="257275"/>
    <lineage>
        <taxon>Bacteria</taxon>
        <taxon>Bacillati</taxon>
        <taxon>Actinomycetota</taxon>
        <taxon>Actinomycetes</taxon>
        <taxon>Mycobacteriales</taxon>
        <taxon>Nocardiaceae</taxon>
        <taxon>Nocardia</taxon>
    </lineage>
</organism>
<dbReference type="SUPFAM" id="SSF160424">
    <property type="entry name" value="BH3703-like"/>
    <property type="match status" value="1"/>
</dbReference>
<dbReference type="RefSeq" id="WP_387701269.1">
    <property type="nucleotide sequence ID" value="NZ_JBIAMX010000010.1"/>
</dbReference>
<keyword evidence="2" id="KW-1185">Reference proteome</keyword>
<evidence type="ECO:0000313" key="2">
    <source>
        <dbReference type="Proteomes" id="UP001601444"/>
    </source>
</evidence>
<dbReference type="EMBL" id="JBIAMX010000010">
    <property type="protein sequence ID" value="MFF0544770.1"/>
    <property type="molecule type" value="Genomic_DNA"/>
</dbReference>
<reference evidence="1 2" key="1">
    <citation type="submission" date="2024-10" db="EMBL/GenBank/DDBJ databases">
        <title>The Natural Products Discovery Center: Release of the First 8490 Sequenced Strains for Exploring Actinobacteria Biosynthetic Diversity.</title>
        <authorList>
            <person name="Kalkreuter E."/>
            <person name="Kautsar S.A."/>
            <person name="Yang D."/>
            <person name="Bader C.D."/>
            <person name="Teijaro C.N."/>
            <person name="Fluegel L."/>
            <person name="Davis C.M."/>
            <person name="Simpson J.R."/>
            <person name="Lauterbach L."/>
            <person name="Steele A.D."/>
            <person name="Gui C."/>
            <person name="Meng S."/>
            <person name="Li G."/>
            <person name="Viehrig K."/>
            <person name="Ye F."/>
            <person name="Su P."/>
            <person name="Kiefer A.F."/>
            <person name="Nichols A."/>
            <person name="Cepeda A.J."/>
            <person name="Yan W."/>
            <person name="Fan B."/>
            <person name="Jiang Y."/>
            <person name="Adhikari A."/>
            <person name="Zheng C.-J."/>
            <person name="Schuster L."/>
            <person name="Cowan T.M."/>
            <person name="Smanski M.J."/>
            <person name="Chevrette M.G."/>
            <person name="De Carvalho L.P.S."/>
            <person name="Shen B."/>
        </authorList>
    </citation>
    <scope>NUCLEOTIDE SEQUENCE [LARGE SCALE GENOMIC DNA]</scope>
    <source>
        <strain evidence="1 2">NPDC004045</strain>
    </source>
</reference>
<dbReference type="Proteomes" id="UP001601444">
    <property type="component" value="Unassembled WGS sequence"/>
</dbReference>
<dbReference type="InterPro" id="IPR036170">
    <property type="entry name" value="YezG-like_sf"/>
</dbReference>
<proteinExistence type="predicted"/>
<comment type="caution">
    <text evidence="1">The sequence shown here is derived from an EMBL/GenBank/DDBJ whole genome shotgun (WGS) entry which is preliminary data.</text>
</comment>
<gene>
    <name evidence="1" type="ORF">ACFYTF_18230</name>
</gene>
<protein>
    <recommendedName>
        <fullName evidence="3">DUF4304 domain-containing protein</fullName>
    </recommendedName>
</protein>
<sequence>MSTDRIILEHAIRDVPPFEVQARILELIATRLLVVAPYGWQRLELRYTKIGENDFEGCDMWVHLVSGSLPIPWKAPDEVADLFDDLKHYMAHPQRGTWLEVEYTQHFPNQHSIRYLRGAEELEGVAAEDIVRELEIYPRSDEFVPEWMTKLRDSCHQ</sequence>
<evidence type="ECO:0008006" key="3">
    <source>
        <dbReference type="Google" id="ProtNLM"/>
    </source>
</evidence>
<accession>A0ABW6PRA8</accession>
<evidence type="ECO:0000313" key="1">
    <source>
        <dbReference type="EMBL" id="MFF0544770.1"/>
    </source>
</evidence>